<evidence type="ECO:0000313" key="7">
    <source>
        <dbReference type="EMBL" id="MFD1696230.1"/>
    </source>
</evidence>
<evidence type="ECO:0000313" key="8">
    <source>
        <dbReference type="Proteomes" id="UP001597327"/>
    </source>
</evidence>
<dbReference type="Gene3D" id="1.10.760.10">
    <property type="entry name" value="Cytochrome c-like domain"/>
    <property type="match status" value="1"/>
</dbReference>
<dbReference type="InterPro" id="IPR009056">
    <property type="entry name" value="Cyt_c-like_dom"/>
</dbReference>
<dbReference type="RefSeq" id="WP_149892870.1">
    <property type="nucleotide sequence ID" value="NZ_JBHUFA010000004.1"/>
</dbReference>
<dbReference type="Pfam" id="PF00034">
    <property type="entry name" value="Cytochrom_C"/>
    <property type="match status" value="1"/>
</dbReference>
<proteinExistence type="predicted"/>
<feature type="domain" description="Cytochrome c" evidence="6">
    <location>
        <begin position="51"/>
        <end position="157"/>
    </location>
</feature>
<keyword evidence="3 4" id="KW-0408">Iron</keyword>
<gene>
    <name evidence="7" type="primary">soxX</name>
    <name evidence="7" type="ORF">ACFSC7_11940</name>
</gene>
<protein>
    <submittedName>
        <fullName evidence="7">Sulfur oxidation c-type cytochrome SoxX</fullName>
    </submittedName>
</protein>
<organism evidence="7 8">
    <name type="scientific">Roseibium aestuarii</name>
    <dbReference type="NCBI Taxonomy" id="2600299"/>
    <lineage>
        <taxon>Bacteria</taxon>
        <taxon>Pseudomonadati</taxon>
        <taxon>Pseudomonadota</taxon>
        <taxon>Alphaproteobacteria</taxon>
        <taxon>Hyphomicrobiales</taxon>
        <taxon>Stappiaceae</taxon>
        <taxon>Roseibium</taxon>
    </lineage>
</organism>
<evidence type="ECO:0000256" key="1">
    <source>
        <dbReference type="ARBA" id="ARBA00022617"/>
    </source>
</evidence>
<keyword evidence="1 4" id="KW-0349">Heme</keyword>
<comment type="caution">
    <text evidence="7">The sequence shown here is derived from an EMBL/GenBank/DDBJ whole genome shotgun (WGS) entry which is preliminary data.</text>
</comment>
<keyword evidence="8" id="KW-1185">Reference proteome</keyword>
<evidence type="ECO:0000259" key="6">
    <source>
        <dbReference type="PROSITE" id="PS51007"/>
    </source>
</evidence>
<dbReference type="InterPro" id="IPR036909">
    <property type="entry name" value="Cyt_c-like_dom_sf"/>
</dbReference>
<keyword evidence="2 4" id="KW-0479">Metal-binding</keyword>
<evidence type="ECO:0000256" key="2">
    <source>
        <dbReference type="ARBA" id="ARBA00022723"/>
    </source>
</evidence>
<dbReference type="EMBL" id="JBHUFA010000004">
    <property type="protein sequence ID" value="MFD1696230.1"/>
    <property type="molecule type" value="Genomic_DNA"/>
</dbReference>
<dbReference type="SUPFAM" id="SSF46626">
    <property type="entry name" value="Cytochrome c"/>
    <property type="match status" value="1"/>
</dbReference>
<dbReference type="PROSITE" id="PS51007">
    <property type="entry name" value="CYTC"/>
    <property type="match status" value="1"/>
</dbReference>
<dbReference type="Proteomes" id="UP001597327">
    <property type="component" value="Unassembled WGS sequence"/>
</dbReference>
<feature type="chain" id="PRO_5047423081" evidence="5">
    <location>
        <begin position="28"/>
        <end position="159"/>
    </location>
</feature>
<feature type="signal peptide" evidence="5">
    <location>
        <begin position="1"/>
        <end position="27"/>
    </location>
</feature>
<evidence type="ECO:0000256" key="5">
    <source>
        <dbReference type="SAM" id="SignalP"/>
    </source>
</evidence>
<reference evidence="8" key="1">
    <citation type="journal article" date="2019" name="Int. J. Syst. Evol. Microbiol.">
        <title>The Global Catalogue of Microorganisms (GCM) 10K type strain sequencing project: providing services to taxonomists for standard genome sequencing and annotation.</title>
        <authorList>
            <consortium name="The Broad Institute Genomics Platform"/>
            <consortium name="The Broad Institute Genome Sequencing Center for Infectious Disease"/>
            <person name="Wu L."/>
            <person name="Ma J."/>
        </authorList>
    </citation>
    <scope>NUCLEOTIDE SEQUENCE [LARGE SCALE GENOMIC DNA]</scope>
    <source>
        <strain evidence="8">JCM 3369</strain>
    </source>
</reference>
<dbReference type="InterPro" id="IPR030999">
    <property type="entry name" value="Thiosulf_SoxX"/>
</dbReference>
<sequence length="159" mass="16760">MLKGLKNLGLPASIVGLGLIASAAARAGTIEPDSLPIEDMSFAQSLTGTAGDPASGRAAFADRKKGNCLACHENADLSKELFHGDVGPSLDGVASRWEEPQLRAIVMNSKAVFGEQTVMPGFYTLKVGANVDDEHKGKTILTAQEVEDVVSYLMTLKDN</sequence>
<keyword evidence="5" id="KW-0732">Signal</keyword>
<evidence type="ECO:0000256" key="3">
    <source>
        <dbReference type="ARBA" id="ARBA00023004"/>
    </source>
</evidence>
<dbReference type="NCBIfam" id="TIGR04485">
    <property type="entry name" value="thiosulf_SoxX"/>
    <property type="match status" value="1"/>
</dbReference>
<accession>A0ABW4K139</accession>
<name>A0ABW4K139_9HYPH</name>
<evidence type="ECO:0000256" key="4">
    <source>
        <dbReference type="PROSITE-ProRule" id="PRU00433"/>
    </source>
</evidence>